<evidence type="ECO:0000256" key="3">
    <source>
        <dbReference type="ARBA" id="ARBA00022475"/>
    </source>
</evidence>
<evidence type="ECO:0000256" key="7">
    <source>
        <dbReference type="SAM" id="Phobius"/>
    </source>
</evidence>
<protein>
    <submittedName>
        <fullName evidence="9">Cobalamin biosynthesis protein CbiM</fullName>
    </submittedName>
</protein>
<feature type="transmembrane region" description="Helical" evidence="7">
    <location>
        <begin position="40"/>
        <end position="60"/>
    </location>
</feature>
<reference evidence="9" key="1">
    <citation type="submission" date="2021-03" db="EMBL/GenBank/DDBJ databases">
        <title>Taxonomic study of Clostridium polyendosporum from meadow-gley soil under rice.</title>
        <authorList>
            <person name="Kobayashi H."/>
            <person name="Tanizawa Y."/>
            <person name="Yagura M."/>
        </authorList>
    </citation>
    <scope>NUCLEOTIDE SEQUENCE</scope>
    <source>
        <strain evidence="9">JCM 30710</strain>
    </source>
</reference>
<dbReference type="Gene3D" id="1.10.1760.20">
    <property type="match status" value="1"/>
</dbReference>
<dbReference type="PANTHER" id="PTHR34229:SF1">
    <property type="entry name" value="METAL TRANSPORT PROTEIN HI_1621-RELATED"/>
    <property type="match status" value="1"/>
</dbReference>
<feature type="transmembrane region" description="Helical" evidence="7">
    <location>
        <begin position="224"/>
        <end position="244"/>
    </location>
</feature>
<feature type="transmembrane region" description="Helical" evidence="7">
    <location>
        <begin position="301"/>
        <end position="325"/>
    </location>
</feature>
<keyword evidence="5 7" id="KW-1133">Transmembrane helix</keyword>
<organism evidence="9 10">
    <name type="scientific">Clostridium polyendosporum</name>
    <dbReference type="NCBI Taxonomy" id="69208"/>
    <lineage>
        <taxon>Bacteria</taxon>
        <taxon>Bacillati</taxon>
        <taxon>Bacillota</taxon>
        <taxon>Clostridia</taxon>
        <taxon>Eubacteriales</taxon>
        <taxon>Clostridiaceae</taxon>
        <taxon>Clostridium</taxon>
    </lineage>
</organism>
<comment type="caution">
    <text evidence="9">The sequence shown here is derived from an EMBL/GenBank/DDBJ whole genome shotgun (WGS) entry which is preliminary data.</text>
</comment>
<feature type="transmembrane region" description="Helical" evidence="7">
    <location>
        <begin position="139"/>
        <end position="161"/>
    </location>
</feature>
<dbReference type="RefSeq" id="WP_212905306.1">
    <property type="nucleotide sequence ID" value="NZ_BOPZ01000047.1"/>
</dbReference>
<dbReference type="InterPro" id="IPR025937">
    <property type="entry name" value="PDGLE_dom"/>
</dbReference>
<sequence length="343" mass="37018">MHMADALISPVVGSTMLVATGGVTAYSIKRLKIEEKENKLPLMGVMGAFVFTAQMINFSIPGTGSSGHLAGGLLLAALLGPYGGFLTMLSILLIQSLVFGDGGLLALGCNVINLGFMGCIISYPLIYKRIITKSYTTKRIFTASIISSVVALQLGAFSVVIETLLSGVTQLPFSTFAIFMQPIHLLIGIVEGVATGMVINFVWKSRPDLLEKIDEKSSGVLKKNIIEVFLIVAMILGGVVSWFASEKPDGLEWSVEKTAGVEKLEKSSKLHNVAAEVQDKIVILPDYNFKSQELVEKFSKIGTSVAGIVGMALTAVFTLAIGFGIKKHSKRKKRYKLDYGRYQ</sequence>
<keyword evidence="6 7" id="KW-0472">Membrane</keyword>
<feature type="transmembrane region" description="Helical" evidence="7">
    <location>
        <begin position="7"/>
        <end position="28"/>
    </location>
</feature>
<evidence type="ECO:0000313" key="10">
    <source>
        <dbReference type="Proteomes" id="UP000679179"/>
    </source>
</evidence>
<gene>
    <name evidence="9" type="primary">nikMN</name>
    <name evidence="9" type="ORF">CPJCM30710_33040</name>
</gene>
<dbReference type="GO" id="GO:0000041">
    <property type="term" value="P:transition metal ion transport"/>
    <property type="evidence" value="ECO:0007669"/>
    <property type="project" value="InterPro"/>
</dbReference>
<accession>A0A919S4W2</accession>
<evidence type="ECO:0000256" key="2">
    <source>
        <dbReference type="ARBA" id="ARBA00022448"/>
    </source>
</evidence>
<dbReference type="EMBL" id="BOPZ01000047">
    <property type="protein sequence ID" value="GIM30638.1"/>
    <property type="molecule type" value="Genomic_DNA"/>
</dbReference>
<evidence type="ECO:0000256" key="4">
    <source>
        <dbReference type="ARBA" id="ARBA00022692"/>
    </source>
</evidence>
<dbReference type="Pfam" id="PF13190">
    <property type="entry name" value="PDGLE"/>
    <property type="match status" value="1"/>
</dbReference>
<keyword evidence="2" id="KW-0813">Transport</keyword>
<dbReference type="GO" id="GO:0005886">
    <property type="term" value="C:plasma membrane"/>
    <property type="evidence" value="ECO:0007669"/>
    <property type="project" value="UniProtKB-SubCell"/>
</dbReference>
<dbReference type="InterPro" id="IPR002751">
    <property type="entry name" value="CbiM/NikMN"/>
</dbReference>
<evidence type="ECO:0000256" key="6">
    <source>
        <dbReference type="ARBA" id="ARBA00023136"/>
    </source>
</evidence>
<dbReference type="AlphaFoldDB" id="A0A919S4W2"/>
<proteinExistence type="predicted"/>
<evidence type="ECO:0000313" key="9">
    <source>
        <dbReference type="EMBL" id="GIM30638.1"/>
    </source>
</evidence>
<comment type="subcellular location">
    <subcellularLocation>
        <location evidence="1">Cell membrane</location>
        <topology evidence="1">Multi-pass membrane protein</topology>
    </subcellularLocation>
</comment>
<feature type="transmembrane region" description="Helical" evidence="7">
    <location>
        <begin position="181"/>
        <end position="203"/>
    </location>
</feature>
<feature type="transmembrane region" description="Helical" evidence="7">
    <location>
        <begin position="104"/>
        <end position="127"/>
    </location>
</feature>
<evidence type="ECO:0000256" key="5">
    <source>
        <dbReference type="ARBA" id="ARBA00022989"/>
    </source>
</evidence>
<evidence type="ECO:0000259" key="8">
    <source>
        <dbReference type="Pfam" id="PF13190"/>
    </source>
</evidence>
<keyword evidence="4 7" id="KW-0812">Transmembrane</keyword>
<keyword evidence="3" id="KW-1003">Cell membrane</keyword>
<evidence type="ECO:0000256" key="1">
    <source>
        <dbReference type="ARBA" id="ARBA00004651"/>
    </source>
</evidence>
<feature type="domain" description="PDGLE" evidence="8">
    <location>
        <begin position="224"/>
        <end position="326"/>
    </location>
</feature>
<dbReference type="PANTHER" id="PTHR34229">
    <property type="entry name" value="METAL TRANSPORT PROTEIN HI_1621-RELATED"/>
    <property type="match status" value="1"/>
</dbReference>
<dbReference type="Pfam" id="PF01891">
    <property type="entry name" value="CbiM"/>
    <property type="match status" value="1"/>
</dbReference>
<feature type="transmembrane region" description="Helical" evidence="7">
    <location>
        <begin position="72"/>
        <end position="98"/>
    </location>
</feature>
<keyword evidence="10" id="KW-1185">Reference proteome</keyword>
<dbReference type="Proteomes" id="UP000679179">
    <property type="component" value="Unassembled WGS sequence"/>
</dbReference>
<name>A0A919S4W2_9CLOT</name>